<evidence type="ECO:0000313" key="1">
    <source>
        <dbReference type="EMBL" id="MDG6782945.1"/>
    </source>
</evidence>
<keyword evidence="1" id="KW-0614">Plasmid</keyword>
<gene>
    <name evidence="1" type="ORF">QBL07_19180</name>
</gene>
<comment type="caution">
    <text evidence="1">The sequence shown here is derived from an EMBL/GenBank/DDBJ whole genome shotgun (WGS) entry which is preliminary data.</text>
</comment>
<name>A0AAW6RF10_GORRU</name>
<reference evidence="1" key="1">
    <citation type="submission" date="2023-04" db="EMBL/GenBank/DDBJ databases">
        <title>Characterization and analysis of the complete genome of Gordonia rubripertincta 112, the degrader of aromatic and aliphatic compounds.</title>
        <authorList>
            <person name="Frantsuzova E."/>
            <person name="Bogun A."/>
            <person name="Delegan Y."/>
        </authorList>
    </citation>
    <scope>NUCLEOTIDE SEQUENCE</scope>
    <source>
        <strain evidence="1">112</strain>
        <plasmid evidence="1">p1517_part_1</plasmid>
    </source>
</reference>
<accession>A0AAW6RF10</accession>
<protein>
    <submittedName>
        <fullName evidence="1">Uncharacterized protein</fullName>
    </submittedName>
</protein>
<dbReference type="AlphaFoldDB" id="A0AAW6RF10"/>
<proteinExistence type="predicted"/>
<geneLocation type="plasmid" evidence="1">
    <name>p1517_part_1</name>
</geneLocation>
<organism evidence="1">
    <name type="scientific">Gordonia rubripertincta</name>
    <name type="common">Rhodococcus corallinus</name>
    <dbReference type="NCBI Taxonomy" id="36822"/>
    <lineage>
        <taxon>Bacteria</taxon>
        <taxon>Bacillati</taxon>
        <taxon>Actinomycetota</taxon>
        <taxon>Actinomycetes</taxon>
        <taxon>Mycobacteriales</taxon>
        <taxon>Gordoniaceae</taxon>
        <taxon>Gordonia</taxon>
    </lineage>
</organism>
<sequence length="184" mass="20404">MSAVDVLRDQLREQSPALSDSEIQDRLDKLRTQLADMIESQAQLLIEQWRDANPGQDPEFEDQRRLQNQARMIANEVLSAQLQESMTGPDPQDENLAETGAVTPRPGSAVHQWMHENLWLEASRDSDQLAEKLWADKSPAWVVRAASLIEARSIDGLALPTQPGDPAALEVEAAVEADLTKSLS</sequence>
<dbReference type="RefSeq" id="WP_269554774.1">
    <property type="nucleotide sequence ID" value="NZ_CP178555.1"/>
</dbReference>
<dbReference type="EMBL" id="JARUXG010000015">
    <property type="protein sequence ID" value="MDG6782945.1"/>
    <property type="molecule type" value="Genomic_DNA"/>
</dbReference>